<dbReference type="InterPro" id="IPR006149">
    <property type="entry name" value="EB_dom"/>
</dbReference>
<dbReference type="OrthoDB" id="5912242at2759"/>
<proteinExistence type="predicted"/>
<sequence length="352" mass="39748">MNTSPLLNSLLVLLQFVIVSLTYDHREEEMDKRRTSNVCRSSSECPQNSLCEPRGGGVEFTEGQCVCRSGYFMKASGKKRECIMIADYGELCFMNEQCEFRLGKESFCNNRQCACKPKAHYVVTENACFNNSKIGEYCRLTSNCVVEKTTCQHGQCRCHFGYHANMDKSSCLKNIYLNEKCYADEECVVEHSSCQDNECKCKASHVQASQEAECLPLATSLYQPCQQDSQCSSIPNSYCGENSTCICQRDHHDINAVRIIKNSTPEDEIVTFEISFNFFQRCWSSVRLNGICESDENCVIAHSSCINKRCTCDEGFHETRDKFCSNATTVQISSLLLLLSSIALVFTSLRLL</sequence>
<keyword evidence="4" id="KW-1185">Reference proteome</keyword>
<name>A0A9J6BPT4_POLVA</name>
<evidence type="ECO:0000259" key="2">
    <source>
        <dbReference type="Pfam" id="PF01683"/>
    </source>
</evidence>
<organism evidence="3 4">
    <name type="scientific">Polypedilum vanderplanki</name>
    <name type="common">Sleeping chironomid midge</name>
    <dbReference type="NCBI Taxonomy" id="319348"/>
    <lineage>
        <taxon>Eukaryota</taxon>
        <taxon>Metazoa</taxon>
        <taxon>Ecdysozoa</taxon>
        <taxon>Arthropoda</taxon>
        <taxon>Hexapoda</taxon>
        <taxon>Insecta</taxon>
        <taxon>Pterygota</taxon>
        <taxon>Neoptera</taxon>
        <taxon>Endopterygota</taxon>
        <taxon>Diptera</taxon>
        <taxon>Nematocera</taxon>
        <taxon>Chironomoidea</taxon>
        <taxon>Chironomidae</taxon>
        <taxon>Chironominae</taxon>
        <taxon>Polypedilum</taxon>
        <taxon>Polypedilum</taxon>
    </lineage>
</organism>
<protein>
    <recommendedName>
        <fullName evidence="2">EB domain-containing protein</fullName>
    </recommendedName>
</protein>
<evidence type="ECO:0000313" key="4">
    <source>
        <dbReference type="Proteomes" id="UP001107558"/>
    </source>
</evidence>
<comment type="caution">
    <text evidence="3">The sequence shown here is derived from an EMBL/GenBank/DDBJ whole genome shotgun (WGS) entry which is preliminary data.</text>
</comment>
<accession>A0A9J6BPT4</accession>
<evidence type="ECO:0000256" key="1">
    <source>
        <dbReference type="SAM" id="SignalP"/>
    </source>
</evidence>
<feature type="domain" description="EB" evidence="2">
    <location>
        <begin position="280"/>
        <end position="324"/>
    </location>
</feature>
<gene>
    <name evidence="3" type="ORF">PVAND_001915</name>
</gene>
<dbReference type="PANTHER" id="PTHR39069:SF9">
    <property type="entry name" value="EB DOMAIN-CONTAINING PROTEIN"/>
    <property type="match status" value="1"/>
</dbReference>
<dbReference type="AlphaFoldDB" id="A0A9J6BPT4"/>
<reference evidence="3" key="1">
    <citation type="submission" date="2021-03" db="EMBL/GenBank/DDBJ databases">
        <title>Chromosome level genome of the anhydrobiotic midge Polypedilum vanderplanki.</title>
        <authorList>
            <person name="Yoshida Y."/>
            <person name="Kikawada T."/>
            <person name="Gusev O."/>
        </authorList>
    </citation>
    <scope>NUCLEOTIDE SEQUENCE</scope>
    <source>
        <strain evidence="3">NIAS01</strain>
        <tissue evidence="3">Whole body or cell culture</tissue>
    </source>
</reference>
<feature type="domain" description="EB" evidence="2">
    <location>
        <begin position="121"/>
        <end position="167"/>
    </location>
</feature>
<evidence type="ECO:0000313" key="3">
    <source>
        <dbReference type="EMBL" id="KAG5671735.1"/>
    </source>
</evidence>
<dbReference type="Pfam" id="PF01683">
    <property type="entry name" value="EB"/>
    <property type="match status" value="3"/>
</dbReference>
<feature type="domain" description="EB" evidence="2">
    <location>
        <begin position="80"/>
        <end position="119"/>
    </location>
</feature>
<keyword evidence="1" id="KW-0732">Signal</keyword>
<feature type="signal peptide" evidence="1">
    <location>
        <begin position="1"/>
        <end position="22"/>
    </location>
</feature>
<feature type="chain" id="PRO_5039888508" description="EB domain-containing protein" evidence="1">
    <location>
        <begin position="23"/>
        <end position="352"/>
    </location>
</feature>
<dbReference type="Proteomes" id="UP001107558">
    <property type="component" value="Chromosome 3"/>
</dbReference>
<dbReference type="EMBL" id="JADBJN010000003">
    <property type="protein sequence ID" value="KAG5671735.1"/>
    <property type="molecule type" value="Genomic_DNA"/>
</dbReference>
<dbReference type="PANTHER" id="PTHR39069">
    <property type="entry name" value="ECDYSONE-INDUCIBLE GENE E1, ISOFORM A"/>
    <property type="match status" value="1"/>
</dbReference>